<dbReference type="Proteomes" id="UP001310022">
    <property type="component" value="Unassembled WGS sequence"/>
</dbReference>
<gene>
    <name evidence="1" type="ORF">PEDI_43610</name>
</gene>
<keyword evidence="2" id="KW-1185">Reference proteome</keyword>
<proteinExistence type="predicted"/>
<evidence type="ECO:0000313" key="1">
    <source>
        <dbReference type="EMBL" id="GJM63809.1"/>
    </source>
</evidence>
<name>A0AAN4W147_9BACT</name>
<protein>
    <submittedName>
        <fullName evidence="1">Uncharacterized protein</fullName>
    </submittedName>
</protein>
<dbReference type="AlphaFoldDB" id="A0AAN4W147"/>
<comment type="caution">
    <text evidence="1">The sequence shown here is derived from an EMBL/GenBank/DDBJ whole genome shotgun (WGS) entry which is preliminary data.</text>
</comment>
<accession>A0AAN4W147</accession>
<evidence type="ECO:0000313" key="2">
    <source>
        <dbReference type="Proteomes" id="UP001310022"/>
    </source>
</evidence>
<dbReference type="EMBL" id="BQKE01000003">
    <property type="protein sequence ID" value="GJM63809.1"/>
    <property type="molecule type" value="Genomic_DNA"/>
</dbReference>
<organism evidence="1 2">
    <name type="scientific">Persicobacter diffluens</name>
    <dbReference type="NCBI Taxonomy" id="981"/>
    <lineage>
        <taxon>Bacteria</taxon>
        <taxon>Pseudomonadati</taxon>
        <taxon>Bacteroidota</taxon>
        <taxon>Cytophagia</taxon>
        <taxon>Cytophagales</taxon>
        <taxon>Persicobacteraceae</taxon>
        <taxon>Persicobacter</taxon>
    </lineage>
</organism>
<reference evidence="1 2" key="1">
    <citation type="submission" date="2021-12" db="EMBL/GenBank/DDBJ databases">
        <title>Genome sequencing of bacteria with rrn-lacking chromosome and rrn-plasmid.</title>
        <authorList>
            <person name="Anda M."/>
            <person name="Iwasaki W."/>
        </authorList>
    </citation>
    <scope>NUCLEOTIDE SEQUENCE [LARGE SCALE GENOMIC DNA]</scope>
    <source>
        <strain evidence="1 2">NBRC 15940</strain>
    </source>
</reference>
<sequence>MPKPDYSGLNPRLYARRKNEGTVFNFEFSPTKLRNQEIASSTQIELLKKQQNQWKQSGHEVLGVRHRRSQ</sequence>